<evidence type="ECO:0000313" key="2">
    <source>
        <dbReference type="Proteomes" id="UP000291116"/>
    </source>
</evidence>
<organism evidence="1 2">
    <name type="scientific">Pseudo-nitzschia multistriata</name>
    <dbReference type="NCBI Taxonomy" id="183589"/>
    <lineage>
        <taxon>Eukaryota</taxon>
        <taxon>Sar</taxon>
        <taxon>Stramenopiles</taxon>
        <taxon>Ochrophyta</taxon>
        <taxon>Bacillariophyta</taxon>
        <taxon>Bacillariophyceae</taxon>
        <taxon>Bacillariophycidae</taxon>
        <taxon>Bacillariales</taxon>
        <taxon>Bacillariaceae</taxon>
        <taxon>Pseudo-nitzschia</taxon>
    </lineage>
</organism>
<sequence length="364" mass="39425">MKGVLAPRFRIYLVAALDANRNEAKVSLLTLEWSNGGLAGGGVSAIPTTRRGDPQNAAALFELRQHASHCLHVLSGFLALGVGICVDVFLGVDADEVAAHRKGNSKRICRNLVAGYVDDLSGFFGVSRLFEEDRHDLRVGLRLVVGVKDHVLALRSLFHRLLQVVLAQNNRILHVDKVTEKITAPLVKIQSVPDFLGYRIVPPQRVVGNAELELVLAHPKLLPELDGLRDALEGGSGGVLLRWLLRVRGLVGRHILGAKVDDRAKHLRGGALQAGLDGGGGLVESRLVVGVQLERFFSLFLRGGGGRKERNGASYRRGGGTSTACRRRRCASGSERLHVYRGGGTKEGENCQLKLHCLLKCIVP</sequence>
<evidence type="ECO:0000313" key="1">
    <source>
        <dbReference type="EMBL" id="VEU45308.1"/>
    </source>
</evidence>
<dbReference type="AlphaFoldDB" id="A0A448ZTD0"/>
<dbReference type="Proteomes" id="UP000291116">
    <property type="component" value="Unassembled WGS sequence"/>
</dbReference>
<dbReference type="EMBL" id="CAACVS010000699">
    <property type="protein sequence ID" value="VEU45308.1"/>
    <property type="molecule type" value="Genomic_DNA"/>
</dbReference>
<name>A0A448ZTD0_9STRA</name>
<accession>A0A448ZTD0</accession>
<keyword evidence="2" id="KW-1185">Reference proteome</keyword>
<proteinExistence type="predicted"/>
<protein>
    <submittedName>
        <fullName evidence="1">Uncharacterized protein</fullName>
    </submittedName>
</protein>
<gene>
    <name evidence="1" type="ORF">PSNMU_V1.4_AUG-EV-PASAV3_0124800</name>
</gene>
<reference evidence="1 2" key="1">
    <citation type="submission" date="2019-01" db="EMBL/GenBank/DDBJ databases">
        <authorList>
            <person name="Ferrante I. M."/>
        </authorList>
    </citation>
    <scope>NUCLEOTIDE SEQUENCE [LARGE SCALE GENOMIC DNA]</scope>
    <source>
        <strain evidence="1 2">B856</strain>
    </source>
</reference>